<dbReference type="AlphaFoldDB" id="F7D505"/>
<dbReference type="PANTHER" id="PTHR37861:SF1">
    <property type="entry name" value="PROLINE-RICH ACIDIC PROTEIN 1"/>
    <property type="match status" value="1"/>
</dbReference>
<reference evidence="2" key="2">
    <citation type="submission" date="2025-08" db="UniProtKB">
        <authorList>
            <consortium name="Ensembl"/>
        </authorList>
    </citation>
    <scope>IDENTIFICATION</scope>
</reference>
<evidence type="ECO:0000256" key="1">
    <source>
        <dbReference type="SAM" id="MobiDB-lite"/>
    </source>
</evidence>
<dbReference type="GeneTree" id="ENSGT00390000012626"/>
<sequence>MYITNHQALYATHNIHIHHTRTHTNTIHITYSTLTPKPTPSIPHTPTHTVHTPDHTTHGIHAIHHAQTHAHSPHPQTHLCTHNTHAHPHHIHEHIHITRPDRPDTLPACLTVLPFTHETSSRGPQLRDAAGAPPTAVCVLWALWEWAVAPLLHTRACVQVCSRSCASACGCGRTSGIPGPATVVSTRLWGAGTGAGLWALAAGGLEAGGPGASPRPVPARLGPCEQSPVKLITLPRRNPAQARARQPELSPATCPVGCCQEFRGGGDDGQSWPLPLPHSSLSGPLRLLVVTSLLAVLLWEAGAGPAPKVPDKVQAKHWPSEQDTEKAQGAREVEPPEKDDQLVGLFPVQKPKLLTAEEKPLGTKAWVETQDILGHVLSPQQGPEPDYDGLYHPSPEEDQGAEEPQLWVVPNRQVLQGPEKDQDHIYHPK</sequence>
<dbReference type="InParanoid" id="F7D505"/>
<dbReference type="Bgee" id="ENSCJAG00000005205">
    <property type="expression patterns" value="Expressed in kidney"/>
</dbReference>
<dbReference type="Proteomes" id="UP000008225">
    <property type="component" value="Chromosome 12"/>
</dbReference>
<feature type="region of interest" description="Disordered" evidence="1">
    <location>
        <begin position="374"/>
        <end position="406"/>
    </location>
</feature>
<feature type="region of interest" description="Disordered" evidence="1">
    <location>
        <begin position="305"/>
        <end position="341"/>
    </location>
</feature>
<keyword evidence="3" id="KW-1185">Reference proteome</keyword>
<evidence type="ECO:0000313" key="2">
    <source>
        <dbReference type="Ensembl" id="ENSCJAP00000009526.5"/>
    </source>
</evidence>
<dbReference type="eggNOG" id="ENOG502TDVH">
    <property type="taxonomic scope" value="Eukaryota"/>
</dbReference>
<reference evidence="2" key="1">
    <citation type="submission" date="2009-03" db="EMBL/GenBank/DDBJ databases">
        <authorList>
            <person name="Warren W."/>
            <person name="Ye L."/>
            <person name="Minx P."/>
            <person name="Worley K."/>
            <person name="Gibbs R."/>
            <person name="Wilson R.K."/>
        </authorList>
    </citation>
    <scope>NUCLEOTIDE SEQUENCE [LARGE SCALE GENOMIC DNA]</scope>
</reference>
<dbReference type="InterPro" id="IPR027922">
    <property type="entry name" value="PRAP"/>
</dbReference>
<evidence type="ECO:0008006" key="4">
    <source>
        <dbReference type="Google" id="ProtNLM"/>
    </source>
</evidence>
<protein>
    <recommendedName>
        <fullName evidence="4">Proline rich acidic protein 1</fullName>
    </recommendedName>
</protein>
<reference evidence="2" key="3">
    <citation type="submission" date="2025-09" db="UniProtKB">
        <authorList>
            <consortium name="Ensembl"/>
        </authorList>
    </citation>
    <scope>IDENTIFICATION</scope>
</reference>
<name>F7D505_CALJA</name>
<dbReference type="STRING" id="9483.ENSCJAP00000009526"/>
<evidence type="ECO:0000313" key="3">
    <source>
        <dbReference type="Proteomes" id="UP000008225"/>
    </source>
</evidence>
<organism evidence="2 3">
    <name type="scientific">Callithrix jacchus</name>
    <name type="common">White-tufted-ear marmoset</name>
    <name type="synonym">Simia Jacchus</name>
    <dbReference type="NCBI Taxonomy" id="9483"/>
    <lineage>
        <taxon>Eukaryota</taxon>
        <taxon>Metazoa</taxon>
        <taxon>Chordata</taxon>
        <taxon>Craniata</taxon>
        <taxon>Vertebrata</taxon>
        <taxon>Euteleostomi</taxon>
        <taxon>Mammalia</taxon>
        <taxon>Eutheria</taxon>
        <taxon>Euarchontoglires</taxon>
        <taxon>Primates</taxon>
        <taxon>Haplorrhini</taxon>
        <taxon>Platyrrhini</taxon>
        <taxon>Cebidae</taxon>
        <taxon>Callitrichinae</taxon>
        <taxon>Callithrix</taxon>
        <taxon>Callithrix</taxon>
    </lineage>
</organism>
<accession>F7D505</accession>
<dbReference type="Pfam" id="PF15314">
    <property type="entry name" value="PRAP"/>
    <property type="match status" value="1"/>
</dbReference>
<proteinExistence type="predicted"/>
<dbReference type="Ensembl" id="ENSCJAT00000010068.5">
    <property type="protein sequence ID" value="ENSCJAP00000009526.5"/>
    <property type="gene ID" value="ENSCJAG00000005205.5"/>
</dbReference>
<feature type="compositionally biased region" description="Basic and acidic residues" evidence="1">
    <location>
        <begin position="309"/>
        <end position="341"/>
    </location>
</feature>
<dbReference type="PANTHER" id="PTHR37861">
    <property type="entry name" value="PROLINE-RICH ACIDIC PROTEIN 1"/>
    <property type="match status" value="1"/>
</dbReference>